<dbReference type="EMBL" id="JBHUIK010000001">
    <property type="protein sequence ID" value="MFD2213464.1"/>
    <property type="molecule type" value="Genomic_DNA"/>
</dbReference>
<dbReference type="Proteomes" id="UP001597318">
    <property type="component" value="Unassembled WGS sequence"/>
</dbReference>
<evidence type="ECO:0000313" key="2">
    <source>
        <dbReference type="Proteomes" id="UP001597318"/>
    </source>
</evidence>
<comment type="caution">
    <text evidence="1">The sequence shown here is derived from an EMBL/GenBank/DDBJ whole genome shotgun (WGS) entry which is preliminary data.</text>
</comment>
<evidence type="ECO:0008006" key="3">
    <source>
        <dbReference type="Google" id="ProtNLM"/>
    </source>
</evidence>
<gene>
    <name evidence="1" type="ORF">ACFSKK_07120</name>
</gene>
<sequence>MVDVAIISKNPHIQRSLSLFIHAHSTLNLIYNHDNQHEVFKILDRLKKVVVLLDLEVGNLKQILDLYSTKHHIILYTHSKDFLEISQLLQTYNVKYFNVYTKPDCIYHTIKELAE</sequence>
<name>A0ABW5BV09_9BACI</name>
<protein>
    <recommendedName>
        <fullName evidence="3">Response regulatory domain-containing protein</fullName>
    </recommendedName>
</protein>
<dbReference type="RefSeq" id="WP_247340737.1">
    <property type="nucleotide sequence ID" value="NZ_CP095550.1"/>
</dbReference>
<accession>A0ABW5BV09</accession>
<keyword evidence="2" id="KW-1185">Reference proteome</keyword>
<reference evidence="2" key="1">
    <citation type="journal article" date="2019" name="Int. J. Syst. Evol. Microbiol.">
        <title>The Global Catalogue of Microorganisms (GCM) 10K type strain sequencing project: providing services to taxonomists for standard genome sequencing and annotation.</title>
        <authorList>
            <consortium name="The Broad Institute Genomics Platform"/>
            <consortium name="The Broad Institute Genome Sequencing Center for Infectious Disease"/>
            <person name="Wu L."/>
            <person name="Ma J."/>
        </authorList>
    </citation>
    <scope>NUCLEOTIDE SEQUENCE [LARGE SCALE GENOMIC DNA]</scope>
    <source>
        <strain evidence="2">CGMCC 1.15474</strain>
    </source>
</reference>
<evidence type="ECO:0000313" key="1">
    <source>
        <dbReference type="EMBL" id="MFD2213464.1"/>
    </source>
</evidence>
<organism evidence="1 2">
    <name type="scientific">Metabacillus endolithicus</name>
    <dbReference type="NCBI Taxonomy" id="1535204"/>
    <lineage>
        <taxon>Bacteria</taxon>
        <taxon>Bacillati</taxon>
        <taxon>Bacillota</taxon>
        <taxon>Bacilli</taxon>
        <taxon>Bacillales</taxon>
        <taxon>Bacillaceae</taxon>
        <taxon>Metabacillus</taxon>
    </lineage>
</organism>
<proteinExistence type="predicted"/>